<reference evidence="1" key="1">
    <citation type="submission" date="2020-10" db="EMBL/GenBank/DDBJ databases">
        <title>Chromosome-scale genome assembly of the Allis shad, Alosa alosa.</title>
        <authorList>
            <person name="Margot Z."/>
            <person name="Christophe K."/>
            <person name="Cabau C."/>
            <person name="Louis A."/>
            <person name="Berthelot C."/>
            <person name="Parey E."/>
            <person name="Roest Crollius H."/>
            <person name="Montfort J."/>
            <person name="Robinson-Rechavi M."/>
            <person name="Bucao C."/>
            <person name="Bouchez O."/>
            <person name="Gislard M."/>
            <person name="Lluch J."/>
            <person name="Milhes M."/>
            <person name="Lampietro C."/>
            <person name="Lopez Roques C."/>
            <person name="Donnadieu C."/>
            <person name="Braasch I."/>
            <person name="Desvignes T."/>
            <person name="Postlethwait J."/>
            <person name="Bobe J."/>
            <person name="Guiguen Y."/>
        </authorList>
    </citation>
    <scope>NUCLEOTIDE SEQUENCE</scope>
    <source>
        <strain evidence="1">M-15738</strain>
        <tissue evidence="1">Blood</tissue>
    </source>
</reference>
<dbReference type="AlphaFoldDB" id="A0AAV6FFZ7"/>
<gene>
    <name evidence="1" type="ORF">AALO_G00287630</name>
</gene>
<sequence>MMSAHLYKEGWESYLGSRLERAQVVLVDHIEEIQQQLDKKFQCMEMELHTNINNTPIVQKLQVNRNAV</sequence>
<accession>A0AAV6FFZ7</accession>
<organism evidence="1 2">
    <name type="scientific">Alosa alosa</name>
    <name type="common">allis shad</name>
    <dbReference type="NCBI Taxonomy" id="278164"/>
    <lineage>
        <taxon>Eukaryota</taxon>
        <taxon>Metazoa</taxon>
        <taxon>Chordata</taxon>
        <taxon>Craniata</taxon>
        <taxon>Vertebrata</taxon>
        <taxon>Euteleostomi</taxon>
        <taxon>Actinopterygii</taxon>
        <taxon>Neopterygii</taxon>
        <taxon>Teleostei</taxon>
        <taxon>Clupei</taxon>
        <taxon>Clupeiformes</taxon>
        <taxon>Clupeoidei</taxon>
        <taxon>Clupeidae</taxon>
        <taxon>Alosa</taxon>
    </lineage>
</organism>
<comment type="caution">
    <text evidence="1">The sequence shown here is derived from an EMBL/GenBank/DDBJ whole genome shotgun (WGS) entry which is preliminary data.</text>
</comment>
<name>A0AAV6FFZ7_9TELE</name>
<proteinExistence type="predicted"/>
<dbReference type="Proteomes" id="UP000823561">
    <property type="component" value="Chromosome 23"/>
</dbReference>
<dbReference type="EMBL" id="JADWDJ010000023">
    <property type="protein sequence ID" value="KAG5261723.1"/>
    <property type="molecule type" value="Genomic_DNA"/>
</dbReference>
<evidence type="ECO:0000313" key="2">
    <source>
        <dbReference type="Proteomes" id="UP000823561"/>
    </source>
</evidence>
<evidence type="ECO:0000313" key="1">
    <source>
        <dbReference type="EMBL" id="KAG5261723.1"/>
    </source>
</evidence>
<protein>
    <submittedName>
        <fullName evidence="1">Uncharacterized protein</fullName>
    </submittedName>
</protein>
<keyword evidence="2" id="KW-1185">Reference proteome</keyword>